<keyword evidence="3" id="KW-1185">Reference proteome</keyword>
<dbReference type="EMBL" id="JACOPK010000001">
    <property type="protein sequence ID" value="MBC5694516.1"/>
    <property type="molecule type" value="Genomic_DNA"/>
</dbReference>
<dbReference type="RefSeq" id="WP_186968812.1">
    <property type="nucleotide sequence ID" value="NZ_JACOPK010000001.1"/>
</dbReference>
<comment type="caution">
    <text evidence="2">The sequence shown here is derived from an EMBL/GenBank/DDBJ whole genome shotgun (WGS) entry which is preliminary data.</text>
</comment>
<accession>A0ABR7GJQ3</accession>
<reference evidence="2 3" key="1">
    <citation type="submission" date="2020-08" db="EMBL/GenBank/DDBJ databases">
        <title>Genome public.</title>
        <authorList>
            <person name="Liu C."/>
            <person name="Sun Q."/>
        </authorList>
    </citation>
    <scope>NUCLEOTIDE SEQUENCE [LARGE SCALE GENOMIC DNA]</scope>
    <source>
        <strain evidence="2 3">M2</strain>
    </source>
</reference>
<feature type="region of interest" description="Disordered" evidence="1">
    <location>
        <begin position="46"/>
        <end position="74"/>
    </location>
</feature>
<evidence type="ECO:0000256" key="1">
    <source>
        <dbReference type="SAM" id="MobiDB-lite"/>
    </source>
</evidence>
<gene>
    <name evidence="2" type="ORF">H8S02_00895</name>
</gene>
<sequence>MKWIFLQSILFVECLCYNNNIIILPDNMKAGGMLYEMMALSDRGGGGRRQYGGGRRGGRYGGPGRAARNGGGKGATGNGKYGLIDTTGQYVSRNDFDQIEWRDSRYMGKRGGRESVVESPWSTLTIYNNEGLLSVIISN</sequence>
<dbReference type="Proteomes" id="UP000641741">
    <property type="component" value="Unassembled WGS sequence"/>
</dbReference>
<protein>
    <submittedName>
        <fullName evidence="2">Uncharacterized protein</fullName>
    </submittedName>
</protein>
<evidence type="ECO:0000313" key="3">
    <source>
        <dbReference type="Proteomes" id="UP000641741"/>
    </source>
</evidence>
<evidence type="ECO:0000313" key="2">
    <source>
        <dbReference type="EMBL" id="MBC5694516.1"/>
    </source>
</evidence>
<proteinExistence type="predicted"/>
<organism evidence="2 3">
    <name type="scientific">Agathobaculum hominis</name>
    <dbReference type="NCBI Taxonomy" id="2763014"/>
    <lineage>
        <taxon>Bacteria</taxon>
        <taxon>Bacillati</taxon>
        <taxon>Bacillota</taxon>
        <taxon>Clostridia</taxon>
        <taxon>Eubacteriales</taxon>
        <taxon>Butyricicoccaceae</taxon>
        <taxon>Agathobaculum</taxon>
    </lineage>
</organism>
<name>A0ABR7GJQ3_9FIRM</name>